<gene>
    <name evidence="1" type="ORF">AtDm6_0879</name>
</gene>
<comment type="caution">
    <text evidence="1">The sequence shown here is derived from an EMBL/GenBank/DDBJ whole genome shotgun (WGS) entry which is preliminary data.</text>
</comment>
<sequence>MAAMKRGSWSGQIRLSGVSRPACSDLLIFKTVPKKEDPIALGAF</sequence>
<evidence type="ECO:0000313" key="1">
    <source>
        <dbReference type="EMBL" id="KGB25198.1"/>
    </source>
</evidence>
<dbReference type="STRING" id="104102.AtDm6_0879"/>
<dbReference type="AlphaFoldDB" id="A0A095B8V6"/>
<protein>
    <submittedName>
        <fullName evidence="1">Uncharacterized protein</fullName>
    </submittedName>
</protein>
<evidence type="ECO:0000313" key="2">
    <source>
        <dbReference type="Proteomes" id="UP000029448"/>
    </source>
</evidence>
<dbReference type="EMBL" id="JOKM01000021">
    <property type="protein sequence ID" value="KGB25198.1"/>
    <property type="molecule type" value="Genomic_DNA"/>
</dbReference>
<reference evidence="1 2" key="1">
    <citation type="submission" date="2014-06" db="EMBL/GenBank/DDBJ databases">
        <title>Functional and comparative genomic analyses of the Drosophila gut microbiota identify candidate symbiosis factors.</title>
        <authorList>
            <person name="Newell P.D."/>
            <person name="Chaston J.M."/>
            <person name="Douglas A.E."/>
        </authorList>
    </citation>
    <scope>NUCLEOTIDE SEQUENCE [LARGE SCALE GENOMIC DNA]</scope>
    <source>
        <strain evidence="1 2">DmCS_006</strain>
    </source>
</reference>
<dbReference type="Proteomes" id="UP000029448">
    <property type="component" value="Unassembled WGS sequence"/>
</dbReference>
<proteinExistence type="predicted"/>
<keyword evidence="2" id="KW-1185">Reference proteome</keyword>
<organism evidence="1 2">
    <name type="scientific">Acetobacter tropicalis</name>
    <dbReference type="NCBI Taxonomy" id="104102"/>
    <lineage>
        <taxon>Bacteria</taxon>
        <taxon>Pseudomonadati</taxon>
        <taxon>Pseudomonadota</taxon>
        <taxon>Alphaproteobacteria</taxon>
        <taxon>Acetobacterales</taxon>
        <taxon>Acetobacteraceae</taxon>
        <taxon>Acetobacter</taxon>
    </lineage>
</organism>
<accession>A0A095B8V6</accession>
<name>A0A095B8V6_9PROT</name>
<dbReference type="PATRIC" id="fig|104102.7.peg.873"/>